<dbReference type="PROSITE" id="PS51819">
    <property type="entry name" value="VOC"/>
    <property type="match status" value="2"/>
</dbReference>
<dbReference type="Gene3D" id="3.10.180.10">
    <property type="entry name" value="2,3-Dihydroxybiphenyl 1,2-Dioxygenase, domain 1"/>
    <property type="match status" value="2"/>
</dbReference>
<dbReference type="EMBL" id="JBBKTX010000039">
    <property type="protein sequence ID" value="MFK4754696.1"/>
    <property type="molecule type" value="Genomic_DNA"/>
</dbReference>
<evidence type="ECO:0000313" key="11">
    <source>
        <dbReference type="Proteomes" id="UP001620597"/>
    </source>
</evidence>
<evidence type="ECO:0000256" key="3">
    <source>
        <dbReference type="ARBA" id="ARBA00022723"/>
    </source>
</evidence>
<keyword evidence="3" id="KW-0479">Metal-binding</keyword>
<keyword evidence="5 8" id="KW-0223">Dioxygenase</keyword>
<dbReference type="PROSITE" id="PS00082">
    <property type="entry name" value="EXTRADIOL_DIOXYGENAS"/>
    <property type="match status" value="1"/>
</dbReference>
<evidence type="ECO:0000256" key="5">
    <source>
        <dbReference type="ARBA" id="ARBA00022964"/>
    </source>
</evidence>
<feature type="domain" description="VOC" evidence="9">
    <location>
        <begin position="146"/>
        <end position="270"/>
    </location>
</feature>
<sequence>MSEIQSLGYMVLEVSSLENWRSFAAELLGLQIGSCTDTVINLRMDEREQRIQLVQGEKDDLFAIGWEFKNLVDLNQYIETLKSKGVVVNAANEELCLQRKVESLYVCDDINGYTNEFFTGPVYAPISSPFYSSKLIGDGFETGELGLGHALVVARDYQASVDFYTQKLGLKITDYIRDSSVFPGVTVDATFMHTKTGRHHSLATAAMPSAKILQHMMIQVKDLNDVGLAFDRMKAANIPVIMGIGHHPNDKMVSFYIVTPSGFGLEFGFGGIVVDDNDWHVKTYQQLSDWGHEFQIKP</sequence>
<name>A0ABW8NPA3_9GAMM</name>
<keyword evidence="11" id="KW-1185">Reference proteome</keyword>
<keyword evidence="7 8" id="KW-0408">Iron</keyword>
<keyword evidence="6 8" id="KW-0560">Oxidoreductase</keyword>
<organism evidence="10 11">
    <name type="scientific">Oceanobacter antarcticus</name>
    <dbReference type="NCBI Taxonomy" id="3133425"/>
    <lineage>
        <taxon>Bacteria</taxon>
        <taxon>Pseudomonadati</taxon>
        <taxon>Pseudomonadota</taxon>
        <taxon>Gammaproteobacteria</taxon>
        <taxon>Oceanospirillales</taxon>
        <taxon>Oceanospirillaceae</taxon>
        <taxon>Oceanobacter</taxon>
    </lineage>
</organism>
<reference evidence="10 11" key="1">
    <citation type="submission" date="2024-03" db="EMBL/GenBank/DDBJ databases">
        <title>High-quality draft genome sequence of Oceanobacter sp. wDCs-4.</title>
        <authorList>
            <person name="Dong C."/>
        </authorList>
    </citation>
    <scope>NUCLEOTIDE SEQUENCE [LARGE SCALE GENOMIC DNA]</scope>
    <source>
        <strain evidence="11">wDCs-4</strain>
    </source>
</reference>
<dbReference type="InterPro" id="IPR029068">
    <property type="entry name" value="Glyas_Bleomycin-R_OHBP_Dase"/>
</dbReference>
<dbReference type="Pfam" id="PF00903">
    <property type="entry name" value="Glyoxalase"/>
    <property type="match status" value="1"/>
</dbReference>
<dbReference type="Proteomes" id="UP001620597">
    <property type="component" value="Unassembled WGS sequence"/>
</dbReference>
<comment type="similarity">
    <text evidence="2 8">Belongs to the extradiol ring-cleavage dioxygenase family.</text>
</comment>
<dbReference type="InterPro" id="IPR037523">
    <property type="entry name" value="VOC_core"/>
</dbReference>
<evidence type="ECO:0000256" key="2">
    <source>
        <dbReference type="ARBA" id="ARBA00008784"/>
    </source>
</evidence>
<gene>
    <name evidence="10" type="ORF">WG929_20035</name>
</gene>
<evidence type="ECO:0000256" key="7">
    <source>
        <dbReference type="ARBA" id="ARBA00023004"/>
    </source>
</evidence>
<dbReference type="RefSeq" id="WP_416207503.1">
    <property type="nucleotide sequence ID" value="NZ_JBBKTX010000039.1"/>
</dbReference>
<dbReference type="Pfam" id="PF22632">
    <property type="entry name" value="BphC_D1"/>
    <property type="match status" value="1"/>
</dbReference>
<dbReference type="InterPro" id="IPR004360">
    <property type="entry name" value="Glyas_Fos-R_dOase_dom"/>
</dbReference>
<evidence type="ECO:0000256" key="1">
    <source>
        <dbReference type="ARBA" id="ARBA00001954"/>
    </source>
</evidence>
<comment type="caution">
    <text evidence="10">The sequence shown here is derived from an EMBL/GenBank/DDBJ whole genome shotgun (WGS) entry which is preliminary data.</text>
</comment>
<dbReference type="SUPFAM" id="SSF54593">
    <property type="entry name" value="Glyoxalase/Bleomycin resistance protein/Dihydroxybiphenyl dioxygenase"/>
    <property type="match status" value="2"/>
</dbReference>
<evidence type="ECO:0000259" key="9">
    <source>
        <dbReference type="PROSITE" id="PS51819"/>
    </source>
</evidence>
<evidence type="ECO:0000256" key="4">
    <source>
        <dbReference type="ARBA" id="ARBA00022797"/>
    </source>
</evidence>
<evidence type="ECO:0000256" key="8">
    <source>
        <dbReference type="RuleBase" id="RU000683"/>
    </source>
</evidence>
<dbReference type="InterPro" id="IPR000486">
    <property type="entry name" value="Xdiol_ring_cleave_dOase_1/2"/>
</dbReference>
<dbReference type="CDD" id="cd07252">
    <property type="entry name" value="BphC1-RGP6_N_like"/>
    <property type="match status" value="1"/>
</dbReference>
<protein>
    <submittedName>
        <fullName evidence="10">VOC family protein</fullName>
    </submittedName>
</protein>
<evidence type="ECO:0000256" key="6">
    <source>
        <dbReference type="ARBA" id="ARBA00023002"/>
    </source>
</evidence>
<keyword evidence="4 8" id="KW-0058">Aromatic hydrocarbons catabolism</keyword>
<proteinExistence type="inferred from homology"/>
<comment type="cofactor">
    <cofactor evidence="1 8">
        <name>Fe(2+)</name>
        <dbReference type="ChEBI" id="CHEBI:29033"/>
    </cofactor>
</comment>
<accession>A0ABW8NPA3</accession>
<feature type="domain" description="VOC" evidence="9">
    <location>
        <begin position="6"/>
        <end position="120"/>
    </location>
</feature>
<dbReference type="CDD" id="cd07237">
    <property type="entry name" value="BphC1-RGP6_C_like"/>
    <property type="match status" value="1"/>
</dbReference>
<evidence type="ECO:0000313" key="10">
    <source>
        <dbReference type="EMBL" id="MFK4754696.1"/>
    </source>
</evidence>